<protein>
    <recommendedName>
        <fullName evidence="4">DUF11 domain-containing protein</fullName>
    </recommendedName>
</protein>
<feature type="chain" id="PRO_5043625978" description="DUF11 domain-containing protein" evidence="2">
    <location>
        <begin position="25"/>
        <end position="181"/>
    </location>
</feature>
<feature type="signal peptide" evidence="2">
    <location>
        <begin position="1"/>
        <end position="24"/>
    </location>
</feature>
<evidence type="ECO:0008006" key="4">
    <source>
        <dbReference type="Google" id="ProtNLM"/>
    </source>
</evidence>
<dbReference type="AlphaFoldDB" id="A0AAU2VTS2"/>
<gene>
    <name evidence="3" type="ORF">OG398_22015</name>
</gene>
<organism evidence="3">
    <name type="scientific">Streptomyces sp. NBC_00008</name>
    <dbReference type="NCBI Taxonomy" id="2903610"/>
    <lineage>
        <taxon>Bacteria</taxon>
        <taxon>Bacillati</taxon>
        <taxon>Actinomycetota</taxon>
        <taxon>Actinomycetes</taxon>
        <taxon>Kitasatosporales</taxon>
        <taxon>Streptomycetaceae</taxon>
        <taxon>Streptomyces</taxon>
    </lineage>
</organism>
<feature type="region of interest" description="Disordered" evidence="1">
    <location>
        <begin position="29"/>
        <end position="57"/>
    </location>
</feature>
<evidence type="ECO:0000313" key="3">
    <source>
        <dbReference type="EMBL" id="WTW70744.1"/>
    </source>
</evidence>
<sequence>MVVTCKALLRVSAAAAVASTLALGAGGTAEAGGVPKAPPVVSSAVSPGTRSVAPEADVSHHGHVSLWGTGLGVWLTSRNSGPSDLTGATVRLRVSEPLSGRQVLPAQCLQSDAQTVLCRTGPLPADGSRQRQLALELQLRGRPAEVVVRIDTVWNGGATDRNAKNSVHEVLAPATGDEYVF</sequence>
<accession>A0AAU2VTS2</accession>
<keyword evidence="2" id="KW-0732">Signal</keyword>
<evidence type="ECO:0000256" key="2">
    <source>
        <dbReference type="SAM" id="SignalP"/>
    </source>
</evidence>
<name>A0AAU2VTS2_9ACTN</name>
<evidence type="ECO:0000256" key="1">
    <source>
        <dbReference type="SAM" id="MobiDB-lite"/>
    </source>
</evidence>
<proteinExistence type="predicted"/>
<dbReference type="EMBL" id="CP108313">
    <property type="protein sequence ID" value="WTW70744.1"/>
    <property type="molecule type" value="Genomic_DNA"/>
</dbReference>
<feature type="compositionally biased region" description="Low complexity" evidence="1">
    <location>
        <begin position="31"/>
        <end position="48"/>
    </location>
</feature>
<reference evidence="3" key="1">
    <citation type="submission" date="2022-10" db="EMBL/GenBank/DDBJ databases">
        <title>The complete genomes of actinobacterial strains from the NBC collection.</title>
        <authorList>
            <person name="Joergensen T.S."/>
            <person name="Alvarez Arevalo M."/>
            <person name="Sterndorff E.B."/>
            <person name="Faurdal D."/>
            <person name="Vuksanovic O."/>
            <person name="Mourched A.-S."/>
            <person name="Charusanti P."/>
            <person name="Shaw S."/>
            <person name="Blin K."/>
            <person name="Weber T."/>
        </authorList>
    </citation>
    <scope>NUCLEOTIDE SEQUENCE</scope>
    <source>
        <strain evidence="3">NBC_00008</strain>
    </source>
</reference>